<gene>
    <name evidence="10" type="ORF">LDAN0321_LOCUS11197</name>
</gene>
<sequence length="292" mass="31807">MSAFANLLPVLQPKEEDIQMMLSADVHIGTRNSDNQMKEYIWRRRNDGIHILNIGKTWEKLMLAARVIAAIENPEDVIAISARPYGMRAVLKYAHYTGAQCISGRYTPGTFTNQITKQFREPRLLIVTDPRTDSQSVKESSYVGLPVIALCDSDSPLQYVDIAIPANNKGKLSIGLMYWMLAREVLRLRGTVSRHSDWEVPVDLFFYRDPEELKKAEEDKAAAALLAEEEAAAAPVYEAEGAAELLEPVLDDAAAPVATGFEGGFEEGAAAAAPGAADWGGDDAAAPAAAGW</sequence>
<evidence type="ECO:0000313" key="10">
    <source>
        <dbReference type="EMBL" id="CAD9584107.1"/>
    </source>
</evidence>
<evidence type="ECO:0000256" key="6">
    <source>
        <dbReference type="HAMAP-Rule" id="MF_03015"/>
    </source>
</evidence>
<comment type="function">
    <text evidence="6">Required for the assembly and/or stability of the 40S ribosomal subunit. Required for the processing of the 20S rRNA-precursor to mature 18S rRNA in a late step of the maturation of 40S ribosomal subunits.</text>
</comment>
<evidence type="ECO:0000256" key="8">
    <source>
        <dbReference type="SAM" id="MobiDB-lite"/>
    </source>
</evidence>
<dbReference type="InterPro" id="IPR018130">
    <property type="entry name" value="Ribosomal_uS2_CS"/>
</dbReference>
<protein>
    <recommendedName>
        <fullName evidence="6">Small ribosomal subunit protein uS2</fullName>
    </recommendedName>
</protein>
<dbReference type="Pfam" id="PF16122">
    <property type="entry name" value="40S_SA_C"/>
    <property type="match status" value="1"/>
</dbReference>
<dbReference type="InterPro" id="IPR027498">
    <property type="entry name" value="Ribosomal_uS2_euk"/>
</dbReference>
<evidence type="ECO:0000256" key="4">
    <source>
        <dbReference type="ARBA" id="ARBA00022980"/>
    </source>
</evidence>
<dbReference type="AlphaFoldDB" id="A0A7S2KQT0"/>
<dbReference type="InterPro" id="IPR023591">
    <property type="entry name" value="Ribosomal_uS2_flav_dom_sf"/>
</dbReference>
<organism evidence="10">
    <name type="scientific">Leptocylindrus danicus</name>
    <dbReference type="NCBI Taxonomy" id="163516"/>
    <lineage>
        <taxon>Eukaryota</taxon>
        <taxon>Sar</taxon>
        <taxon>Stramenopiles</taxon>
        <taxon>Ochrophyta</taxon>
        <taxon>Bacillariophyta</taxon>
        <taxon>Coscinodiscophyceae</taxon>
        <taxon>Chaetocerotophycidae</taxon>
        <taxon>Leptocylindrales</taxon>
        <taxon>Leptocylindraceae</taxon>
        <taxon>Leptocylindrus</taxon>
    </lineage>
</organism>
<dbReference type="PROSITE" id="PS00963">
    <property type="entry name" value="RIBOSOMAL_S2_2"/>
    <property type="match status" value="1"/>
</dbReference>
<dbReference type="GO" id="GO:0003735">
    <property type="term" value="F:structural constituent of ribosome"/>
    <property type="evidence" value="ECO:0007669"/>
    <property type="project" value="UniProtKB-UniRule"/>
</dbReference>
<feature type="domain" description="Small ribosomal subunit protein uS2 C-terminal" evidence="9">
    <location>
        <begin position="205"/>
        <end position="292"/>
    </location>
</feature>
<feature type="region of interest" description="Disordered" evidence="8">
    <location>
        <begin position="272"/>
        <end position="292"/>
    </location>
</feature>
<evidence type="ECO:0000256" key="3">
    <source>
        <dbReference type="ARBA" id="ARBA00022490"/>
    </source>
</evidence>
<evidence type="ECO:0000256" key="5">
    <source>
        <dbReference type="ARBA" id="ARBA00023274"/>
    </source>
</evidence>
<dbReference type="InterPro" id="IPR001865">
    <property type="entry name" value="Ribosomal_uS2"/>
</dbReference>
<evidence type="ECO:0000256" key="2">
    <source>
        <dbReference type="ARBA" id="ARBA00006242"/>
    </source>
</evidence>
<dbReference type="InterPro" id="IPR005707">
    <property type="entry name" value="Ribosomal_uS2_euk/arc"/>
</dbReference>
<dbReference type="CDD" id="cd01425">
    <property type="entry name" value="RPS2"/>
    <property type="match status" value="1"/>
</dbReference>
<evidence type="ECO:0000256" key="1">
    <source>
        <dbReference type="ARBA" id="ARBA00004496"/>
    </source>
</evidence>
<dbReference type="Gene3D" id="3.40.50.10490">
    <property type="entry name" value="Glucose-6-phosphate isomerase like protein, domain 1"/>
    <property type="match status" value="1"/>
</dbReference>
<keyword evidence="3 6" id="KW-0963">Cytoplasm</keyword>
<dbReference type="PRINTS" id="PR00395">
    <property type="entry name" value="RIBOSOMALS2"/>
</dbReference>
<dbReference type="FunFam" id="3.40.50.10490:FF:000017">
    <property type="entry name" value="40S ribosomal protein SA"/>
    <property type="match status" value="1"/>
</dbReference>
<keyword evidence="4 6" id="KW-0689">Ribosomal protein</keyword>
<comment type="subunit">
    <text evidence="6">Component of the small ribosomal subunit. Mature ribosomes consist of a small (40S) and a large (60S) subunit. The 40S subunit contains about 33 different proteins and 1 molecule of RNA (18S). The 60S subunit contains about 49 different proteins and 3 molecules of RNA (25S, 5.8S and 5S). Interacts with ribosomal protein S21.</text>
</comment>
<evidence type="ECO:0000259" key="9">
    <source>
        <dbReference type="Pfam" id="PF16122"/>
    </source>
</evidence>
<dbReference type="GO" id="GO:0022627">
    <property type="term" value="C:cytosolic small ribosomal subunit"/>
    <property type="evidence" value="ECO:0007669"/>
    <property type="project" value="UniProtKB-UniRule"/>
</dbReference>
<name>A0A7S2KQT0_9STRA</name>
<comment type="subcellular location">
    <subcellularLocation>
        <location evidence="1 6">Cytoplasm</location>
    </subcellularLocation>
</comment>
<dbReference type="NCBIfam" id="TIGR01012">
    <property type="entry name" value="uS2_euk_arch"/>
    <property type="match status" value="1"/>
</dbReference>
<reference evidence="10" key="1">
    <citation type="submission" date="2021-01" db="EMBL/GenBank/DDBJ databases">
        <authorList>
            <person name="Corre E."/>
            <person name="Pelletier E."/>
            <person name="Niang G."/>
            <person name="Scheremetjew M."/>
            <person name="Finn R."/>
            <person name="Kale V."/>
            <person name="Holt S."/>
            <person name="Cochrane G."/>
            <person name="Meng A."/>
            <person name="Brown T."/>
            <person name="Cohen L."/>
        </authorList>
    </citation>
    <scope>NUCLEOTIDE SEQUENCE</scope>
    <source>
        <strain evidence="10">B650</strain>
    </source>
</reference>
<dbReference type="PANTHER" id="PTHR11489">
    <property type="entry name" value="40S RIBOSOMAL PROTEIN SA"/>
    <property type="match status" value="1"/>
</dbReference>
<proteinExistence type="inferred from homology"/>
<dbReference type="InterPro" id="IPR032281">
    <property type="entry name" value="Ribosomal_uS2_C"/>
</dbReference>
<comment type="similarity">
    <text evidence="2 6 7">Belongs to the universal ribosomal protein uS2 family.</text>
</comment>
<keyword evidence="5 6" id="KW-0687">Ribonucleoprotein</keyword>
<dbReference type="SUPFAM" id="SSF52313">
    <property type="entry name" value="Ribosomal protein S2"/>
    <property type="match status" value="1"/>
</dbReference>
<dbReference type="Pfam" id="PF00318">
    <property type="entry name" value="Ribosomal_S2"/>
    <property type="match status" value="1"/>
</dbReference>
<dbReference type="EMBL" id="HBGY01017310">
    <property type="protein sequence ID" value="CAD9584107.1"/>
    <property type="molecule type" value="Transcribed_RNA"/>
</dbReference>
<accession>A0A7S2KQT0</accession>
<dbReference type="GO" id="GO:0006412">
    <property type="term" value="P:translation"/>
    <property type="evidence" value="ECO:0007669"/>
    <property type="project" value="UniProtKB-UniRule"/>
</dbReference>
<dbReference type="HAMAP" id="MF_03015">
    <property type="entry name" value="Ribosomal_S2_euk"/>
    <property type="match status" value="1"/>
</dbReference>
<dbReference type="GO" id="GO:0000028">
    <property type="term" value="P:ribosomal small subunit assembly"/>
    <property type="evidence" value="ECO:0007669"/>
    <property type="project" value="UniProtKB-UniRule"/>
</dbReference>
<evidence type="ECO:0000256" key="7">
    <source>
        <dbReference type="RuleBase" id="RU003631"/>
    </source>
</evidence>